<keyword evidence="3" id="KW-1185">Reference proteome</keyword>
<feature type="region of interest" description="Disordered" evidence="1">
    <location>
        <begin position="199"/>
        <end position="219"/>
    </location>
</feature>
<evidence type="ECO:0000256" key="1">
    <source>
        <dbReference type="SAM" id="MobiDB-lite"/>
    </source>
</evidence>
<proteinExistence type="predicted"/>
<sequence length="219" mass="26034">MEHIKEFEKLIEEFSRLQYIKPSSLPGIDLYMDQVTTFMDEKLAHAKRYPDDKILTKTMINNYTKNALLPPSEKKKYTKEHMLLLIYIYYLKNILPINDIQTLLAPLEEHYFGKNGDFGLSDIYREVVSMETQMFRPFYKDILRKVEKAEQTFTDRPEDEQEYLQIFSMVCMLAFDVYLKKQMIETIVDDLREKENEAAAEKKRAAKETLKKETVKKNS</sequence>
<dbReference type="AlphaFoldDB" id="A0AAE3EDD2"/>
<dbReference type="Proteomes" id="UP001198182">
    <property type="component" value="Unassembled WGS sequence"/>
</dbReference>
<protein>
    <submittedName>
        <fullName evidence="2">DUF1836 domain-containing protein</fullName>
    </submittedName>
</protein>
<name>A0AAE3EDD2_9FIRM</name>
<dbReference type="EMBL" id="JAJEQR010000088">
    <property type="protein sequence ID" value="MCC2232693.1"/>
    <property type="molecule type" value="Genomic_DNA"/>
</dbReference>
<evidence type="ECO:0000313" key="3">
    <source>
        <dbReference type="Proteomes" id="UP001198182"/>
    </source>
</evidence>
<evidence type="ECO:0000313" key="2">
    <source>
        <dbReference type="EMBL" id="MCC2232693.1"/>
    </source>
</evidence>
<dbReference type="InterPro" id="IPR014975">
    <property type="entry name" value="DUF1836"/>
</dbReference>
<dbReference type="RefSeq" id="WP_308455078.1">
    <property type="nucleotide sequence ID" value="NZ_JAJEQR010000088.1"/>
</dbReference>
<comment type="caution">
    <text evidence="2">The sequence shown here is derived from an EMBL/GenBank/DDBJ whole genome shotgun (WGS) entry which is preliminary data.</text>
</comment>
<organism evidence="2 3">
    <name type="scientific">Hominifimenecus microfluidus</name>
    <dbReference type="NCBI Taxonomy" id="2885348"/>
    <lineage>
        <taxon>Bacteria</taxon>
        <taxon>Bacillati</taxon>
        <taxon>Bacillota</taxon>
        <taxon>Clostridia</taxon>
        <taxon>Lachnospirales</taxon>
        <taxon>Lachnospiraceae</taxon>
        <taxon>Hominifimenecus</taxon>
    </lineage>
</organism>
<reference evidence="2" key="1">
    <citation type="submission" date="2021-10" db="EMBL/GenBank/DDBJ databases">
        <title>Anaerobic single-cell dispensing facilitates the cultivation of human gut bacteria.</title>
        <authorList>
            <person name="Afrizal A."/>
        </authorList>
    </citation>
    <scope>NUCLEOTIDE SEQUENCE</scope>
    <source>
        <strain evidence="2">CLA-AA-H215</strain>
    </source>
</reference>
<gene>
    <name evidence="2" type="ORF">LKD81_17145</name>
</gene>
<dbReference type="PANTHER" id="PTHR40056">
    <property type="entry name" value="HYPOTHETICAL CYTOSOLIC PROTEIN"/>
    <property type="match status" value="1"/>
</dbReference>
<dbReference type="Pfam" id="PF08876">
    <property type="entry name" value="DUF1836"/>
    <property type="match status" value="1"/>
</dbReference>
<accession>A0AAE3EDD2</accession>
<dbReference type="PANTHER" id="PTHR40056:SF1">
    <property type="entry name" value="DUF1836 DOMAIN-CONTAINING PROTEIN"/>
    <property type="match status" value="1"/>
</dbReference>